<feature type="region of interest" description="Disordered" evidence="7">
    <location>
        <begin position="120"/>
        <end position="151"/>
    </location>
</feature>
<dbReference type="SUPFAM" id="SSF46689">
    <property type="entry name" value="Homeodomain-like"/>
    <property type="match status" value="1"/>
</dbReference>
<dbReference type="GO" id="GO:0005634">
    <property type="term" value="C:nucleus"/>
    <property type="evidence" value="ECO:0007669"/>
    <property type="project" value="UniProtKB-SubCell"/>
</dbReference>
<evidence type="ECO:0000256" key="1">
    <source>
        <dbReference type="ARBA" id="ARBA00004123"/>
    </source>
</evidence>
<keyword evidence="4" id="KW-0238">DNA-binding</keyword>
<dbReference type="EMBL" id="JAIWQS010000004">
    <property type="protein sequence ID" value="KAJ8766699.1"/>
    <property type="molecule type" value="Genomic_DNA"/>
</dbReference>
<evidence type="ECO:0000256" key="7">
    <source>
        <dbReference type="SAM" id="MobiDB-lite"/>
    </source>
</evidence>
<reference evidence="10 11" key="1">
    <citation type="submission" date="2021-09" db="EMBL/GenBank/DDBJ databases">
        <title>Genomic insights and catalytic innovation underlie evolution of tropane alkaloids biosynthesis.</title>
        <authorList>
            <person name="Wang Y.-J."/>
            <person name="Tian T."/>
            <person name="Huang J.-P."/>
            <person name="Huang S.-X."/>
        </authorList>
    </citation>
    <scope>NUCLEOTIDE SEQUENCE [LARGE SCALE GENOMIC DNA]</scope>
    <source>
        <strain evidence="10">KIB-2018</strain>
        <tissue evidence="10">Leaf</tissue>
    </source>
</reference>
<dbReference type="Pfam" id="PF00249">
    <property type="entry name" value="Myb_DNA-binding"/>
    <property type="match status" value="2"/>
</dbReference>
<feature type="domain" description="Myb-like" evidence="8">
    <location>
        <begin position="64"/>
        <end position="114"/>
    </location>
</feature>
<dbReference type="InterPro" id="IPR017930">
    <property type="entry name" value="Myb_dom"/>
</dbReference>
<evidence type="ECO:0000313" key="10">
    <source>
        <dbReference type="EMBL" id="KAJ8766699.1"/>
    </source>
</evidence>
<protein>
    <submittedName>
        <fullName evidence="10">Uncharacterized protein</fullName>
    </submittedName>
</protein>
<accession>A0AAV8TKN9</accession>
<dbReference type="GO" id="GO:0003677">
    <property type="term" value="F:DNA binding"/>
    <property type="evidence" value="ECO:0007669"/>
    <property type="project" value="UniProtKB-KW"/>
</dbReference>
<evidence type="ECO:0000256" key="5">
    <source>
        <dbReference type="ARBA" id="ARBA00023163"/>
    </source>
</evidence>
<name>A0AAV8TKN9_9ROSI</name>
<keyword evidence="3" id="KW-0805">Transcription regulation</keyword>
<evidence type="ECO:0000256" key="6">
    <source>
        <dbReference type="ARBA" id="ARBA00023242"/>
    </source>
</evidence>
<evidence type="ECO:0000256" key="2">
    <source>
        <dbReference type="ARBA" id="ARBA00022737"/>
    </source>
</evidence>
<proteinExistence type="predicted"/>
<feature type="domain" description="HTH myb-type" evidence="9">
    <location>
        <begin position="9"/>
        <end position="63"/>
    </location>
</feature>
<feature type="domain" description="Myb-like" evidence="8">
    <location>
        <begin position="9"/>
        <end position="63"/>
    </location>
</feature>
<feature type="domain" description="HTH myb-type" evidence="9">
    <location>
        <begin position="64"/>
        <end position="118"/>
    </location>
</feature>
<dbReference type="CDD" id="cd00167">
    <property type="entry name" value="SANT"/>
    <property type="match status" value="2"/>
</dbReference>
<keyword evidence="2" id="KW-0677">Repeat</keyword>
<dbReference type="PROSITE" id="PS51294">
    <property type="entry name" value="HTH_MYB"/>
    <property type="match status" value="2"/>
</dbReference>
<evidence type="ECO:0000313" key="11">
    <source>
        <dbReference type="Proteomes" id="UP001159364"/>
    </source>
</evidence>
<dbReference type="Proteomes" id="UP001159364">
    <property type="component" value="Linkage Group LG04"/>
</dbReference>
<dbReference type="FunFam" id="1.10.10.60:FF:000015">
    <property type="entry name" value="Transcription factor RAX3"/>
    <property type="match status" value="1"/>
</dbReference>
<keyword evidence="6" id="KW-0539">Nucleus</keyword>
<evidence type="ECO:0000259" key="9">
    <source>
        <dbReference type="PROSITE" id="PS51294"/>
    </source>
</evidence>
<keyword evidence="11" id="KW-1185">Reference proteome</keyword>
<comment type="subcellular location">
    <subcellularLocation>
        <location evidence="1">Nucleus</location>
    </subcellularLocation>
</comment>
<organism evidence="10 11">
    <name type="scientific">Erythroxylum novogranatense</name>
    <dbReference type="NCBI Taxonomy" id="1862640"/>
    <lineage>
        <taxon>Eukaryota</taxon>
        <taxon>Viridiplantae</taxon>
        <taxon>Streptophyta</taxon>
        <taxon>Embryophyta</taxon>
        <taxon>Tracheophyta</taxon>
        <taxon>Spermatophyta</taxon>
        <taxon>Magnoliopsida</taxon>
        <taxon>eudicotyledons</taxon>
        <taxon>Gunneridae</taxon>
        <taxon>Pentapetalae</taxon>
        <taxon>rosids</taxon>
        <taxon>fabids</taxon>
        <taxon>Malpighiales</taxon>
        <taxon>Erythroxylaceae</taxon>
        <taxon>Erythroxylum</taxon>
    </lineage>
</organism>
<dbReference type="SMART" id="SM00717">
    <property type="entry name" value="SANT"/>
    <property type="match status" value="2"/>
</dbReference>
<dbReference type="PROSITE" id="PS50090">
    <property type="entry name" value="MYB_LIKE"/>
    <property type="match status" value="2"/>
</dbReference>
<evidence type="ECO:0000256" key="4">
    <source>
        <dbReference type="ARBA" id="ARBA00023125"/>
    </source>
</evidence>
<keyword evidence="5" id="KW-0804">Transcription</keyword>
<dbReference type="InterPro" id="IPR009057">
    <property type="entry name" value="Homeodomain-like_sf"/>
</dbReference>
<feature type="compositionally biased region" description="Polar residues" evidence="7">
    <location>
        <begin position="125"/>
        <end position="151"/>
    </location>
</feature>
<gene>
    <name evidence="10" type="ORF">K2173_005310</name>
</gene>
<comment type="caution">
    <text evidence="10">The sequence shown here is derived from an EMBL/GenBank/DDBJ whole genome shotgun (WGS) entry which is preliminary data.</text>
</comment>
<dbReference type="AlphaFoldDB" id="A0AAV8TKN9"/>
<dbReference type="PANTHER" id="PTHR48000:SF67">
    <property type="entry name" value="MYB-LIKE DNA-BINDING DOMAIN CONTAINING PROTEIN, EXPRESSED"/>
    <property type="match status" value="1"/>
</dbReference>
<dbReference type="Gene3D" id="1.10.10.60">
    <property type="entry name" value="Homeodomain-like"/>
    <property type="match status" value="2"/>
</dbReference>
<dbReference type="InterPro" id="IPR001005">
    <property type="entry name" value="SANT/Myb"/>
</dbReference>
<sequence length="268" mass="29912">MGRIPCCDKANVKKGAWSPEEDAALKDYLQKHGTAGGNWIALPRKAGLKRCGKSCRLRWLNYLRPGIKHGGFTEEEDNIIFTLYGSIGSRWSLIASQLPGRTDNDVKNYWNTQLKKRLLAGQTGGNRSNRKSYNNYHDTTNYKSTNGPNLTRVSIPAPDFGTYDPGDSSHYLDPNSILPPLTEVIRGQQHCEPQHLNWDQTQQSHFSDLMEIQNFHTGSGHTDSSLPSLYEASGLCVTSCPAFHYNNTSWSSSVTTIHENEVAMGFGF</sequence>
<evidence type="ECO:0000259" key="8">
    <source>
        <dbReference type="PROSITE" id="PS50090"/>
    </source>
</evidence>
<dbReference type="PANTHER" id="PTHR48000">
    <property type="entry name" value="OS09G0431300 PROTEIN"/>
    <property type="match status" value="1"/>
</dbReference>
<evidence type="ECO:0000256" key="3">
    <source>
        <dbReference type="ARBA" id="ARBA00023015"/>
    </source>
</evidence>